<reference evidence="1 2" key="1">
    <citation type="submission" date="2014-03" db="EMBL/GenBank/DDBJ databases">
        <title>Draft genome of the hookworm Oesophagostomum dentatum.</title>
        <authorList>
            <person name="Mitreva M."/>
        </authorList>
    </citation>
    <scope>NUCLEOTIDE SEQUENCE [LARGE SCALE GENOMIC DNA]</scope>
    <source>
        <strain evidence="1 2">OD-Hann</strain>
    </source>
</reference>
<accession>A0A0B1S7G7</accession>
<evidence type="ECO:0000313" key="2">
    <source>
        <dbReference type="Proteomes" id="UP000053660"/>
    </source>
</evidence>
<evidence type="ECO:0000313" key="1">
    <source>
        <dbReference type="EMBL" id="KHJ79851.1"/>
    </source>
</evidence>
<sequence length="149" mass="16605">MQDLSAFDPDEPYMAVIGPSDMQKEESQSKPIHSLVVASRGAMTNFWANIHSGDNGCSVTSLPDLCFADIVQLNLKEDAHERSRFIVLERHFSKFEMIEFADLNGHYNDGAQMLGLLSGSLLSAHNLTVQDFRIIDLLINKVKVIPKLS</sequence>
<keyword evidence="2" id="KW-1185">Reference proteome</keyword>
<dbReference type="OrthoDB" id="5857318at2759"/>
<gene>
    <name evidence="1" type="ORF">OESDEN_20489</name>
</gene>
<dbReference type="EMBL" id="KN602931">
    <property type="protein sequence ID" value="KHJ79851.1"/>
    <property type="molecule type" value="Genomic_DNA"/>
</dbReference>
<dbReference type="Proteomes" id="UP000053660">
    <property type="component" value="Unassembled WGS sequence"/>
</dbReference>
<dbReference type="AlphaFoldDB" id="A0A0B1S7G7"/>
<protein>
    <submittedName>
        <fullName evidence="1">Uncharacterized protein</fullName>
    </submittedName>
</protein>
<organism evidence="1 2">
    <name type="scientific">Oesophagostomum dentatum</name>
    <name type="common">Nodular worm</name>
    <dbReference type="NCBI Taxonomy" id="61180"/>
    <lineage>
        <taxon>Eukaryota</taxon>
        <taxon>Metazoa</taxon>
        <taxon>Ecdysozoa</taxon>
        <taxon>Nematoda</taxon>
        <taxon>Chromadorea</taxon>
        <taxon>Rhabditida</taxon>
        <taxon>Rhabditina</taxon>
        <taxon>Rhabditomorpha</taxon>
        <taxon>Strongyloidea</taxon>
        <taxon>Strongylidae</taxon>
        <taxon>Oesophagostomum</taxon>
    </lineage>
</organism>
<proteinExistence type="predicted"/>
<name>A0A0B1S7G7_OESDE</name>